<gene>
    <name evidence="1" type="primary">jg1074</name>
    <name evidence="1" type="ORF">PAEG_LOCUS4718</name>
</gene>
<organism evidence="1 2">
    <name type="scientific">Pararge aegeria aegeria</name>
    <dbReference type="NCBI Taxonomy" id="348720"/>
    <lineage>
        <taxon>Eukaryota</taxon>
        <taxon>Metazoa</taxon>
        <taxon>Ecdysozoa</taxon>
        <taxon>Arthropoda</taxon>
        <taxon>Hexapoda</taxon>
        <taxon>Insecta</taxon>
        <taxon>Pterygota</taxon>
        <taxon>Neoptera</taxon>
        <taxon>Endopterygota</taxon>
        <taxon>Lepidoptera</taxon>
        <taxon>Glossata</taxon>
        <taxon>Ditrysia</taxon>
        <taxon>Papilionoidea</taxon>
        <taxon>Nymphalidae</taxon>
        <taxon>Satyrinae</taxon>
        <taxon>Satyrini</taxon>
        <taxon>Parargina</taxon>
        <taxon>Pararge</taxon>
    </lineage>
</organism>
<evidence type="ECO:0000313" key="1">
    <source>
        <dbReference type="EMBL" id="CAH2216753.1"/>
    </source>
</evidence>
<reference evidence="1" key="1">
    <citation type="submission" date="2022-03" db="EMBL/GenBank/DDBJ databases">
        <authorList>
            <person name="Lindestad O."/>
        </authorList>
    </citation>
    <scope>NUCLEOTIDE SEQUENCE</scope>
</reference>
<dbReference type="EMBL" id="CAKXAJ010016679">
    <property type="protein sequence ID" value="CAH2216753.1"/>
    <property type="molecule type" value="Genomic_DNA"/>
</dbReference>
<dbReference type="AlphaFoldDB" id="A0A8S4QNI8"/>
<proteinExistence type="predicted"/>
<protein>
    <submittedName>
        <fullName evidence="1">Jg1074 protein</fullName>
    </submittedName>
</protein>
<accession>A0A8S4QNI8</accession>
<comment type="caution">
    <text evidence="1">The sequence shown here is derived from an EMBL/GenBank/DDBJ whole genome shotgun (WGS) entry which is preliminary data.</text>
</comment>
<sequence length="99" mass="10885">MNSIVYHELKTYSLQRGFTGWKTEVTPRHRSPYIRGYASCSDRCAAVHPPQCAAPQNTAAGLCRPGTTASFAAVGPGKCFLFFPALFPPLRIDKLVCHE</sequence>
<keyword evidence="2" id="KW-1185">Reference proteome</keyword>
<evidence type="ECO:0000313" key="2">
    <source>
        <dbReference type="Proteomes" id="UP000838756"/>
    </source>
</evidence>
<name>A0A8S4QNI8_9NEOP</name>
<dbReference type="Proteomes" id="UP000838756">
    <property type="component" value="Unassembled WGS sequence"/>
</dbReference>